<keyword evidence="6 11" id="KW-0169">Cobalamin biosynthesis</keyword>
<evidence type="ECO:0000256" key="11">
    <source>
        <dbReference type="HAMAP-Rule" id="MF_00230"/>
    </source>
</evidence>
<keyword evidence="13" id="KW-1185">Reference proteome</keyword>
<gene>
    <name evidence="11" type="primary">cobT</name>
    <name evidence="12" type="ORF">SAMN05446037_1003132</name>
</gene>
<dbReference type="Pfam" id="PF02277">
    <property type="entry name" value="DBI_PRT"/>
    <property type="match status" value="1"/>
</dbReference>
<comment type="pathway">
    <text evidence="2 11">Nucleoside biosynthesis; alpha-ribazole biosynthesis; alpha-ribazole from 5,6-dimethylbenzimidazole: step 1/2.</text>
</comment>
<dbReference type="SUPFAM" id="SSF52733">
    <property type="entry name" value="Nicotinate mononucleotide:5,6-dimethylbenzimidazole phosphoribosyltransferase (CobT)"/>
    <property type="match status" value="1"/>
</dbReference>
<feature type="active site" description="Proton acceptor" evidence="11">
    <location>
        <position position="318"/>
    </location>
</feature>
<keyword evidence="7 11" id="KW-0328">Glycosyltransferase</keyword>
<evidence type="ECO:0000256" key="10">
    <source>
        <dbReference type="ARBA" id="ARBA00047340"/>
    </source>
</evidence>
<dbReference type="CDD" id="cd02439">
    <property type="entry name" value="DMB-PRT_CobT"/>
    <property type="match status" value="1"/>
</dbReference>
<dbReference type="GO" id="GO:0009236">
    <property type="term" value="P:cobalamin biosynthetic process"/>
    <property type="evidence" value="ECO:0007669"/>
    <property type="project" value="UniProtKB-UniRule"/>
</dbReference>
<evidence type="ECO:0000256" key="8">
    <source>
        <dbReference type="ARBA" id="ARBA00022679"/>
    </source>
</evidence>
<evidence type="ECO:0000256" key="6">
    <source>
        <dbReference type="ARBA" id="ARBA00022573"/>
    </source>
</evidence>
<evidence type="ECO:0000256" key="9">
    <source>
        <dbReference type="ARBA" id="ARBA00030686"/>
    </source>
</evidence>
<dbReference type="InterPro" id="IPR003200">
    <property type="entry name" value="Nict_dMeBzImd_PRibTrfase"/>
</dbReference>
<dbReference type="Proteomes" id="UP000198304">
    <property type="component" value="Unassembled WGS sequence"/>
</dbReference>
<proteinExistence type="inferred from homology"/>
<dbReference type="Gene3D" id="1.10.1610.10">
    <property type="match status" value="1"/>
</dbReference>
<dbReference type="OrthoDB" id="9781491at2"/>
<protein>
    <recommendedName>
        <fullName evidence="5 11">Nicotinate-nucleotide--dimethylbenzimidazole phosphoribosyltransferase</fullName>
        <shortName evidence="11">NN:DBI PRT</shortName>
        <ecNumber evidence="4 11">2.4.2.21</ecNumber>
    </recommendedName>
    <alternativeName>
        <fullName evidence="9 11">N(1)-alpha-phosphoribosyltransferase</fullName>
    </alternativeName>
</protein>
<dbReference type="EC" id="2.4.2.21" evidence="4 11"/>
<evidence type="ECO:0000256" key="2">
    <source>
        <dbReference type="ARBA" id="ARBA00005049"/>
    </source>
</evidence>
<dbReference type="UniPathway" id="UPA00061">
    <property type="reaction ID" value="UER00516"/>
</dbReference>
<dbReference type="RefSeq" id="WP_089281623.1">
    <property type="nucleotide sequence ID" value="NZ_FZOJ01000003.1"/>
</dbReference>
<reference evidence="12 13" key="1">
    <citation type="submission" date="2017-06" db="EMBL/GenBank/DDBJ databases">
        <authorList>
            <person name="Kim H.J."/>
            <person name="Triplett B.A."/>
        </authorList>
    </citation>
    <scope>NUCLEOTIDE SEQUENCE [LARGE SCALE GENOMIC DNA]</scope>
    <source>
        <strain evidence="12 13">SCA</strain>
    </source>
</reference>
<comment type="function">
    <text evidence="1 11">Catalyzes the synthesis of alpha-ribazole-5'-phosphate from nicotinate mononucleotide (NAMN) and 5,6-dimethylbenzimidazole (DMB).</text>
</comment>
<evidence type="ECO:0000256" key="1">
    <source>
        <dbReference type="ARBA" id="ARBA00002197"/>
    </source>
</evidence>
<dbReference type="PANTHER" id="PTHR43463">
    <property type="entry name" value="NICOTINATE-NUCLEOTIDE--DIMETHYLBENZIMIDAZOLE PHOSPHORIBOSYLTRANSFERASE"/>
    <property type="match status" value="1"/>
</dbReference>
<comment type="similarity">
    <text evidence="3 11">Belongs to the CobT family.</text>
</comment>
<dbReference type="InterPro" id="IPR023195">
    <property type="entry name" value="Nict_dMeBzImd_PRibTrfase_N"/>
</dbReference>
<dbReference type="FunFam" id="3.40.50.10210:FF:000001">
    <property type="entry name" value="Nicotinate-nucleotide--dimethylbenzimidazole phosphoribosyltransferase"/>
    <property type="match status" value="1"/>
</dbReference>
<dbReference type="NCBIfam" id="TIGR03160">
    <property type="entry name" value="cobT_DBIPRT"/>
    <property type="match status" value="1"/>
</dbReference>
<accession>A0A239BAJ1</accession>
<evidence type="ECO:0000256" key="5">
    <source>
        <dbReference type="ARBA" id="ARBA00015486"/>
    </source>
</evidence>
<dbReference type="EMBL" id="FZOJ01000003">
    <property type="protein sequence ID" value="SNS04900.1"/>
    <property type="molecule type" value="Genomic_DNA"/>
</dbReference>
<dbReference type="AlphaFoldDB" id="A0A239BAJ1"/>
<sequence>MKLLQKTIDMISGLDNEVMEKARVRVDNLIKPPKSLGRLEDIAVQLAGITRNIHPVVDNKAIIVMAADHGVYEEGVAGNPQAVTVMQTMNFPRGVTGVCTLAKASGAKIVTVDIGVKADLEAGCGVLMRKIKYGTDNMAKGPAMTREEAIKALEVGIEVATDEIKKGVNLLGTGEMGIGNTTASTAIIAVLGGFDPKEITGRGAGLSPEEIQHKAKVIEKAIIANMPNASDAIDVLSKVGGLEIGGMAGVMLAAAANRIPVVVDGYISTAAALIAVEIAPNVKNYLIPSHASAEVGGKKASELLGVQPMIYMDLCLGEGSGAALVFPIIEAACHMINSMITFEEAGISI</sequence>
<dbReference type="GO" id="GO:0008939">
    <property type="term" value="F:nicotinate-nucleotide-dimethylbenzimidazole phosphoribosyltransferase activity"/>
    <property type="evidence" value="ECO:0007669"/>
    <property type="project" value="UniProtKB-UniRule"/>
</dbReference>
<dbReference type="InterPro" id="IPR036087">
    <property type="entry name" value="Nict_dMeBzImd_PRibTrfase_sf"/>
</dbReference>
<evidence type="ECO:0000313" key="12">
    <source>
        <dbReference type="EMBL" id="SNS04900.1"/>
    </source>
</evidence>
<dbReference type="Gene3D" id="3.40.50.10210">
    <property type="match status" value="1"/>
</dbReference>
<dbReference type="PANTHER" id="PTHR43463:SF1">
    <property type="entry name" value="NICOTINATE-NUCLEOTIDE--DIMETHYLBENZIMIDAZOLE PHOSPHORIBOSYLTRANSFERASE"/>
    <property type="match status" value="1"/>
</dbReference>
<dbReference type="NCBIfam" id="NF000996">
    <property type="entry name" value="PRK00105.1"/>
    <property type="match status" value="1"/>
</dbReference>
<organism evidence="12 13">
    <name type="scientific">Anaerovirgula multivorans</name>
    <dbReference type="NCBI Taxonomy" id="312168"/>
    <lineage>
        <taxon>Bacteria</taxon>
        <taxon>Bacillati</taxon>
        <taxon>Bacillota</taxon>
        <taxon>Clostridia</taxon>
        <taxon>Peptostreptococcales</taxon>
        <taxon>Natronincolaceae</taxon>
        <taxon>Anaerovirgula</taxon>
    </lineage>
</organism>
<dbReference type="InterPro" id="IPR017846">
    <property type="entry name" value="Nict_dMeBzImd_PRibTrfase_bact"/>
</dbReference>
<name>A0A239BAJ1_9FIRM</name>
<evidence type="ECO:0000256" key="7">
    <source>
        <dbReference type="ARBA" id="ARBA00022676"/>
    </source>
</evidence>
<keyword evidence="8 11" id="KW-0808">Transferase</keyword>
<dbReference type="HAMAP" id="MF_00230">
    <property type="entry name" value="CobT"/>
    <property type="match status" value="1"/>
</dbReference>
<evidence type="ECO:0000256" key="4">
    <source>
        <dbReference type="ARBA" id="ARBA00011991"/>
    </source>
</evidence>
<comment type="catalytic activity">
    <reaction evidence="10 11">
        <text>5,6-dimethylbenzimidazole + nicotinate beta-D-ribonucleotide = alpha-ribazole 5'-phosphate + nicotinate + H(+)</text>
        <dbReference type="Rhea" id="RHEA:11196"/>
        <dbReference type="ChEBI" id="CHEBI:15378"/>
        <dbReference type="ChEBI" id="CHEBI:15890"/>
        <dbReference type="ChEBI" id="CHEBI:32544"/>
        <dbReference type="ChEBI" id="CHEBI:57502"/>
        <dbReference type="ChEBI" id="CHEBI:57918"/>
        <dbReference type="EC" id="2.4.2.21"/>
    </reaction>
</comment>
<evidence type="ECO:0000256" key="3">
    <source>
        <dbReference type="ARBA" id="ARBA00007110"/>
    </source>
</evidence>
<evidence type="ECO:0000313" key="13">
    <source>
        <dbReference type="Proteomes" id="UP000198304"/>
    </source>
</evidence>